<comment type="caution">
    <text evidence="2">The sequence shown here is derived from an EMBL/GenBank/DDBJ whole genome shotgun (WGS) entry which is preliminary data.</text>
</comment>
<dbReference type="Proteomes" id="UP000827092">
    <property type="component" value="Unassembled WGS sequence"/>
</dbReference>
<accession>A0AAV6TW66</accession>
<gene>
    <name evidence="2" type="ORF">JTE90_015005</name>
</gene>
<organism evidence="2 3">
    <name type="scientific">Oedothorax gibbosus</name>
    <dbReference type="NCBI Taxonomy" id="931172"/>
    <lineage>
        <taxon>Eukaryota</taxon>
        <taxon>Metazoa</taxon>
        <taxon>Ecdysozoa</taxon>
        <taxon>Arthropoda</taxon>
        <taxon>Chelicerata</taxon>
        <taxon>Arachnida</taxon>
        <taxon>Araneae</taxon>
        <taxon>Araneomorphae</taxon>
        <taxon>Entelegynae</taxon>
        <taxon>Araneoidea</taxon>
        <taxon>Linyphiidae</taxon>
        <taxon>Erigoninae</taxon>
        <taxon>Oedothorax</taxon>
    </lineage>
</organism>
<feature type="compositionally biased region" description="Polar residues" evidence="1">
    <location>
        <begin position="84"/>
        <end position="97"/>
    </location>
</feature>
<keyword evidence="3" id="KW-1185">Reference proteome</keyword>
<dbReference type="AlphaFoldDB" id="A0AAV6TW66"/>
<reference evidence="2 3" key="1">
    <citation type="journal article" date="2022" name="Nat. Ecol. Evol.">
        <title>A masculinizing supergene underlies an exaggerated male reproductive morph in a spider.</title>
        <authorList>
            <person name="Hendrickx F."/>
            <person name="De Corte Z."/>
            <person name="Sonet G."/>
            <person name="Van Belleghem S.M."/>
            <person name="Kostlbacher S."/>
            <person name="Vangestel C."/>
        </authorList>
    </citation>
    <scope>NUCLEOTIDE SEQUENCE [LARGE SCALE GENOMIC DNA]</scope>
    <source>
        <strain evidence="2">W744_W776</strain>
    </source>
</reference>
<name>A0AAV6TW66_9ARAC</name>
<feature type="region of interest" description="Disordered" evidence="1">
    <location>
        <begin position="1"/>
        <end position="164"/>
    </location>
</feature>
<dbReference type="EMBL" id="JAFNEN010000939">
    <property type="protein sequence ID" value="KAG8175901.1"/>
    <property type="molecule type" value="Genomic_DNA"/>
</dbReference>
<feature type="compositionally biased region" description="Pro residues" evidence="1">
    <location>
        <begin position="33"/>
        <end position="46"/>
    </location>
</feature>
<sequence length="164" mass="17153">MDADVSDVSPYSDEGDSDEEEPREKGLESPSVTPSPPPPPPSPPVPVEDVLPASECVQTPDTAVAVSSPPVPTPSPRSGPVVPKTNSARAVTASSSLPVKDARQASSRRSREPPSPADSGHCSSHDSRYNRGRRQPPYVSTTHENASRASSLHSSSWVPSVVVG</sequence>
<proteinExistence type="predicted"/>
<protein>
    <submittedName>
        <fullName evidence="2">Uncharacterized protein</fullName>
    </submittedName>
</protein>
<evidence type="ECO:0000313" key="2">
    <source>
        <dbReference type="EMBL" id="KAG8175901.1"/>
    </source>
</evidence>
<evidence type="ECO:0000313" key="3">
    <source>
        <dbReference type="Proteomes" id="UP000827092"/>
    </source>
</evidence>
<feature type="compositionally biased region" description="Low complexity" evidence="1">
    <location>
        <begin position="147"/>
        <end position="164"/>
    </location>
</feature>
<evidence type="ECO:0000256" key="1">
    <source>
        <dbReference type="SAM" id="MobiDB-lite"/>
    </source>
</evidence>